<dbReference type="InterPro" id="IPR014284">
    <property type="entry name" value="RNA_pol_sigma-70_dom"/>
</dbReference>
<dbReference type="Pfam" id="PF07638">
    <property type="entry name" value="Sigma70_ECF"/>
    <property type="match status" value="1"/>
</dbReference>
<evidence type="ECO:0000313" key="6">
    <source>
        <dbReference type="Proteomes" id="UP001431776"/>
    </source>
</evidence>
<evidence type="ECO:0000313" key="5">
    <source>
        <dbReference type="EMBL" id="MDI6450437.1"/>
    </source>
</evidence>
<dbReference type="RefSeq" id="WP_349245848.1">
    <property type="nucleotide sequence ID" value="NZ_JASCXX010000020.1"/>
</dbReference>
<dbReference type="EMBL" id="JASCXX010000020">
    <property type="protein sequence ID" value="MDI6450437.1"/>
    <property type="molecule type" value="Genomic_DNA"/>
</dbReference>
<dbReference type="GO" id="GO:0006352">
    <property type="term" value="P:DNA-templated transcription initiation"/>
    <property type="evidence" value="ECO:0007669"/>
    <property type="project" value="InterPro"/>
</dbReference>
<dbReference type="PANTHER" id="PTHR43133">
    <property type="entry name" value="RNA POLYMERASE ECF-TYPE SIGMA FACTO"/>
    <property type="match status" value="1"/>
</dbReference>
<name>A0AAW6TY37_9BACT</name>
<dbReference type="Proteomes" id="UP001431776">
    <property type="component" value="Unassembled WGS sequence"/>
</dbReference>
<organism evidence="5 6">
    <name type="scientific">Anaerobaca lacustris</name>
    <dbReference type="NCBI Taxonomy" id="3044600"/>
    <lineage>
        <taxon>Bacteria</taxon>
        <taxon>Pseudomonadati</taxon>
        <taxon>Planctomycetota</taxon>
        <taxon>Phycisphaerae</taxon>
        <taxon>Sedimentisphaerales</taxon>
        <taxon>Anaerobacaceae</taxon>
        <taxon>Anaerobaca</taxon>
    </lineage>
</organism>
<protein>
    <submittedName>
        <fullName evidence="5">Sigma-70 family RNA polymerase sigma factor</fullName>
    </submittedName>
</protein>
<dbReference type="NCBIfam" id="TIGR02999">
    <property type="entry name" value="Sig-70_X6"/>
    <property type="match status" value="1"/>
</dbReference>
<comment type="caution">
    <text evidence="5">The sequence shown here is derived from an EMBL/GenBank/DDBJ whole genome shotgun (WGS) entry which is preliminary data.</text>
</comment>
<reference evidence="5" key="1">
    <citation type="submission" date="2023-05" db="EMBL/GenBank/DDBJ databases">
        <title>Anaerotaeda fermentans gen. nov., sp. nov., a novel anaerobic planctomycete of the new family within the order Sedimentisphaerales isolated from Taman Peninsula, Russia.</title>
        <authorList>
            <person name="Khomyakova M.A."/>
            <person name="Merkel A.Y."/>
            <person name="Slobodkin A.I."/>
        </authorList>
    </citation>
    <scope>NUCLEOTIDE SEQUENCE</scope>
    <source>
        <strain evidence="5">M17dextr</strain>
    </source>
</reference>
<gene>
    <name evidence="5" type="ORF">QJ522_15355</name>
</gene>
<feature type="domain" description="RNA polymerase sigma-70 ECF-like HTH" evidence="4">
    <location>
        <begin position="1"/>
        <end position="182"/>
    </location>
</feature>
<keyword evidence="1" id="KW-0805">Transcription regulation</keyword>
<dbReference type="Gene3D" id="1.10.10.10">
    <property type="entry name" value="Winged helix-like DNA-binding domain superfamily/Winged helix DNA-binding domain"/>
    <property type="match status" value="1"/>
</dbReference>
<keyword evidence="6" id="KW-1185">Reference proteome</keyword>
<evidence type="ECO:0000256" key="1">
    <source>
        <dbReference type="ARBA" id="ARBA00023015"/>
    </source>
</evidence>
<sequence>MTDVTRMLNAIERGDARATDELLPLVYEELRLLAAQKLSHESPGQTLQATALVHEAYIRLVGEQNQNWTGRLHFFRAAAEAMRRILIDNARRKKSDKRGGNHQRVEAQDAVLCIRETCSPENLIALDEALARLAEADWAKAEVVKLRYFAGLTVEQTAEVLGIGATTAKLHWAYARAWLLREIG</sequence>
<proteinExistence type="predicted"/>
<dbReference type="PANTHER" id="PTHR43133:SF39">
    <property type="entry name" value="SIMILAR TO RNA POLYMERASE SIGMA-E FACTOR"/>
    <property type="match status" value="1"/>
</dbReference>
<dbReference type="GO" id="GO:0016987">
    <property type="term" value="F:sigma factor activity"/>
    <property type="evidence" value="ECO:0007669"/>
    <property type="project" value="UniProtKB-KW"/>
</dbReference>
<evidence type="ECO:0000259" key="4">
    <source>
        <dbReference type="Pfam" id="PF07638"/>
    </source>
</evidence>
<dbReference type="InterPro" id="IPR053812">
    <property type="entry name" value="HTH_Sigma70_ECF-like"/>
</dbReference>
<accession>A0AAW6TY37</accession>
<evidence type="ECO:0000256" key="3">
    <source>
        <dbReference type="ARBA" id="ARBA00023163"/>
    </source>
</evidence>
<dbReference type="SUPFAM" id="SSF88659">
    <property type="entry name" value="Sigma3 and sigma4 domains of RNA polymerase sigma factors"/>
    <property type="match status" value="1"/>
</dbReference>
<dbReference type="AlphaFoldDB" id="A0AAW6TY37"/>
<dbReference type="InterPro" id="IPR013324">
    <property type="entry name" value="RNA_pol_sigma_r3/r4-like"/>
</dbReference>
<dbReference type="InterPro" id="IPR039425">
    <property type="entry name" value="RNA_pol_sigma-70-like"/>
</dbReference>
<dbReference type="NCBIfam" id="TIGR02937">
    <property type="entry name" value="sigma70-ECF"/>
    <property type="match status" value="1"/>
</dbReference>
<dbReference type="InterPro" id="IPR011517">
    <property type="entry name" value="RNA_pol_sigma70_ECF-like"/>
</dbReference>
<keyword evidence="3" id="KW-0804">Transcription</keyword>
<dbReference type="InterPro" id="IPR036388">
    <property type="entry name" value="WH-like_DNA-bd_sf"/>
</dbReference>
<keyword evidence="2" id="KW-0731">Sigma factor</keyword>
<evidence type="ECO:0000256" key="2">
    <source>
        <dbReference type="ARBA" id="ARBA00023082"/>
    </source>
</evidence>